<organism evidence="2 3">
    <name type="scientific">Peiella sedimenti</name>
    <dbReference type="NCBI Taxonomy" id="3061083"/>
    <lineage>
        <taxon>Bacteria</taxon>
        <taxon>Pseudomonadati</taxon>
        <taxon>Pseudomonadota</taxon>
        <taxon>Alphaproteobacteria</taxon>
        <taxon>Caulobacterales</taxon>
        <taxon>Caulobacteraceae</taxon>
        <taxon>Peiella</taxon>
    </lineage>
</organism>
<dbReference type="Gene3D" id="2.30.40.10">
    <property type="entry name" value="Urease, subunit C, domain 1"/>
    <property type="match status" value="2"/>
</dbReference>
<dbReference type="PROSITE" id="PS51257">
    <property type="entry name" value="PROKAR_LIPOPROTEIN"/>
    <property type="match status" value="1"/>
</dbReference>
<protein>
    <submittedName>
        <fullName evidence="2">Amidohydrolase family protein</fullName>
    </submittedName>
</protein>
<dbReference type="PANTHER" id="PTHR43135">
    <property type="entry name" value="ALPHA-D-RIBOSE 1-METHYLPHOSPHONATE 5-TRIPHOSPHATE DIPHOSPHATASE"/>
    <property type="match status" value="1"/>
</dbReference>
<dbReference type="SUPFAM" id="SSF51338">
    <property type="entry name" value="Composite domain of metallo-dependent hydrolases"/>
    <property type="match status" value="1"/>
</dbReference>
<dbReference type="SUPFAM" id="SSF51556">
    <property type="entry name" value="Metallo-dependent hydrolases"/>
    <property type="match status" value="1"/>
</dbReference>
<dbReference type="Pfam" id="PF01979">
    <property type="entry name" value="Amidohydro_1"/>
    <property type="match status" value="1"/>
</dbReference>
<dbReference type="RefSeq" id="WP_302110911.1">
    <property type="nucleotide sequence ID" value="NZ_JAUKTR010000006.1"/>
</dbReference>
<feature type="domain" description="Amidohydrolase-related" evidence="1">
    <location>
        <begin position="82"/>
        <end position="434"/>
    </location>
</feature>
<name>A0ABT8SQC2_9CAUL</name>
<dbReference type="InterPro" id="IPR006680">
    <property type="entry name" value="Amidohydro-rel"/>
</dbReference>
<dbReference type="InterPro" id="IPR032466">
    <property type="entry name" value="Metal_Hydrolase"/>
</dbReference>
<evidence type="ECO:0000313" key="2">
    <source>
        <dbReference type="EMBL" id="MDO1560480.1"/>
    </source>
</evidence>
<reference evidence="2" key="1">
    <citation type="submission" date="2023-07" db="EMBL/GenBank/DDBJ databases">
        <title>Brevundimonas soil sp. nov., isolated from the soil of chemical plant.</title>
        <authorList>
            <person name="Wu N."/>
        </authorList>
    </citation>
    <scope>NUCLEOTIDE SEQUENCE</scope>
    <source>
        <strain evidence="2">XZ-24</strain>
    </source>
</reference>
<evidence type="ECO:0000313" key="3">
    <source>
        <dbReference type="Proteomes" id="UP001169063"/>
    </source>
</evidence>
<gene>
    <name evidence="2" type="ORF">Q0812_13685</name>
</gene>
<dbReference type="PANTHER" id="PTHR43135:SF3">
    <property type="entry name" value="ALPHA-D-RIBOSE 1-METHYLPHOSPHONATE 5-TRIPHOSPHATE DIPHOSPHATASE"/>
    <property type="match status" value="1"/>
</dbReference>
<dbReference type="Proteomes" id="UP001169063">
    <property type="component" value="Unassembled WGS sequence"/>
</dbReference>
<dbReference type="Gene3D" id="3.20.20.140">
    <property type="entry name" value="Metal-dependent hydrolases"/>
    <property type="match status" value="2"/>
</dbReference>
<comment type="caution">
    <text evidence="2">The sequence shown here is derived from an EMBL/GenBank/DDBJ whole genome shotgun (WGS) entry which is preliminary data.</text>
</comment>
<proteinExistence type="predicted"/>
<accession>A0ABT8SQC2</accession>
<sequence length="454" mass="47339">MKRPIPSLSAALAGVALFLTGCASIPRPRVDLILTHASVVSPETGEVRRDMAIAIRNGRILAVGPEARGFDGVQVVDVRGAYVAPGLTDAHVHLGNDAFAALIGGVVPTAEDRTRALEAYLAEGITSLVVLNGGPDLLRLRDAIEQGEILGPRLVIASPFISGAQPILPPPVARLLPGPDHAQTLAAELRGQGYDLIKTREDLTPQEAMAMSLASDGAGLPMLGHLPRSARETGQFFAAPGTGAAHLYDLLQLTQAREADFAGLAADLRRRRALVVTTLSVHQNILAKNADFAATLAAPCAGRLDPQMYALWTGMTFEPSSDSETITRQMAEQGRLLRALVDAGVPVLAGTDAGAPTITPGCSMASELELMVQGGLTAGEALTAATAAPADVFERLRGGGRIAPGAPADLILMARNPLEAISAVRTPIGVVRGGVYLDLAALEAMRARAMFRGR</sequence>
<dbReference type="InterPro" id="IPR011059">
    <property type="entry name" value="Metal-dep_hydrolase_composite"/>
</dbReference>
<keyword evidence="3" id="KW-1185">Reference proteome</keyword>
<dbReference type="InterPro" id="IPR051781">
    <property type="entry name" value="Metallo-dep_Hydrolase"/>
</dbReference>
<evidence type="ECO:0000259" key="1">
    <source>
        <dbReference type="Pfam" id="PF01979"/>
    </source>
</evidence>
<dbReference type="EMBL" id="JAUKTR010000006">
    <property type="protein sequence ID" value="MDO1560480.1"/>
    <property type="molecule type" value="Genomic_DNA"/>
</dbReference>